<dbReference type="InterPro" id="IPR011701">
    <property type="entry name" value="MFS"/>
</dbReference>
<feature type="transmembrane region" description="Helical" evidence="7">
    <location>
        <begin position="323"/>
        <end position="347"/>
    </location>
</feature>
<dbReference type="PANTHER" id="PTHR23501:SF199">
    <property type="entry name" value="MFS EFFLUX TRANSPORTER INPD-RELATED"/>
    <property type="match status" value="1"/>
</dbReference>
<feature type="transmembrane region" description="Helical" evidence="7">
    <location>
        <begin position="390"/>
        <end position="409"/>
    </location>
</feature>
<dbReference type="FunFam" id="1.20.1720.10:FF:000012">
    <property type="entry name" value="MFS toxin efflux pump (AflT)"/>
    <property type="match status" value="1"/>
</dbReference>
<dbReference type="Gene3D" id="1.20.1250.20">
    <property type="entry name" value="MFS general substrate transporter like domains"/>
    <property type="match status" value="1"/>
</dbReference>
<evidence type="ECO:0000313" key="9">
    <source>
        <dbReference type="EMBL" id="KAK3323779.1"/>
    </source>
</evidence>
<feature type="transmembrane region" description="Helical" evidence="7">
    <location>
        <begin position="92"/>
        <end position="110"/>
    </location>
</feature>
<comment type="caution">
    <text evidence="9">The sequence shown here is derived from an EMBL/GenBank/DDBJ whole genome shotgun (WGS) entry which is preliminary data.</text>
</comment>
<dbReference type="CDD" id="cd17502">
    <property type="entry name" value="MFS_Azr1_MDR_like"/>
    <property type="match status" value="1"/>
</dbReference>
<keyword evidence="4 7" id="KW-1133">Transmembrane helix</keyword>
<keyword evidence="5 7" id="KW-0472">Membrane</keyword>
<evidence type="ECO:0000256" key="5">
    <source>
        <dbReference type="ARBA" id="ARBA00023136"/>
    </source>
</evidence>
<accession>A0AAE0MAC8</accession>
<feature type="transmembrane region" description="Helical" evidence="7">
    <location>
        <begin position="180"/>
        <end position="200"/>
    </location>
</feature>
<evidence type="ECO:0000256" key="2">
    <source>
        <dbReference type="ARBA" id="ARBA00022448"/>
    </source>
</evidence>
<feature type="transmembrane region" description="Helical" evidence="7">
    <location>
        <begin position="359"/>
        <end position="378"/>
    </location>
</feature>
<evidence type="ECO:0000256" key="1">
    <source>
        <dbReference type="ARBA" id="ARBA00004141"/>
    </source>
</evidence>
<feature type="transmembrane region" description="Helical" evidence="7">
    <location>
        <begin position="54"/>
        <end position="80"/>
    </location>
</feature>
<feature type="compositionally biased region" description="Basic and acidic residues" evidence="6">
    <location>
        <begin position="8"/>
        <end position="23"/>
    </location>
</feature>
<evidence type="ECO:0000259" key="8">
    <source>
        <dbReference type="PROSITE" id="PS50850"/>
    </source>
</evidence>
<feature type="transmembrane region" description="Helical" evidence="7">
    <location>
        <begin position="527"/>
        <end position="544"/>
    </location>
</feature>
<sequence length="561" mass="60355">MATSLSKEQVETERDYQTKHEKPNLSPGDQSSSSNTTDNPVNHGNEHYPSTAKLILICIGLFLAVLCVGLDRLILATAIPKITTEFASLPDIGWYGSAYMLTSCCFQLMFGKLYAEYSVKWLFVITLSIFELGSIICAAAPNSPALIVGRAVAGLGSAGVLTGAMVILTHSVPLHNRPKVTGGIGGAVGIAQIISPALGGAFTDYATWRWCFWINLPLGGLALAAVVFFVHLPSEIQSIKSSTGIRQVVEKFDLLGTLFLLPALVSLLLSLQWGGSEYAWGSWRMILTLAIFGVFIVIWGFIQFRAGDNATVPIRIISMRSMICAVWFMFSATAVGFTIIQFVPVWFQATRGTSAFQSGINFLATTVSTSVMAVLSGFMTSKIGYYVPQMIASTVLTSVAAGLITGFDLDTSTSYWIGSLVLAGLGIGIGGQQPLMVPQTVLAGGDIAIGTSVMMFTQTLSATIWISVANNVLQQGLFDELSVRAPEVDPRIVANAGAQSVVESMSKVYPDSVEQILVSYSKALQRVWIIPVVLACLSIFGSAFQEWRSVRRGKDAEHPRR</sequence>
<dbReference type="InterPro" id="IPR020846">
    <property type="entry name" value="MFS_dom"/>
</dbReference>
<dbReference type="GO" id="GO:0005886">
    <property type="term" value="C:plasma membrane"/>
    <property type="evidence" value="ECO:0007669"/>
    <property type="project" value="TreeGrafter"/>
</dbReference>
<gene>
    <name evidence="9" type="ORF">B0T19DRAFT_213532</name>
</gene>
<dbReference type="PANTHER" id="PTHR23501">
    <property type="entry name" value="MAJOR FACILITATOR SUPERFAMILY"/>
    <property type="match status" value="1"/>
</dbReference>
<dbReference type="GO" id="GO:0022857">
    <property type="term" value="F:transmembrane transporter activity"/>
    <property type="evidence" value="ECO:0007669"/>
    <property type="project" value="InterPro"/>
</dbReference>
<organism evidence="9 10">
    <name type="scientific">Cercophora scortea</name>
    <dbReference type="NCBI Taxonomy" id="314031"/>
    <lineage>
        <taxon>Eukaryota</taxon>
        <taxon>Fungi</taxon>
        <taxon>Dikarya</taxon>
        <taxon>Ascomycota</taxon>
        <taxon>Pezizomycotina</taxon>
        <taxon>Sordariomycetes</taxon>
        <taxon>Sordariomycetidae</taxon>
        <taxon>Sordariales</taxon>
        <taxon>Lasiosphaeriaceae</taxon>
        <taxon>Cercophora</taxon>
    </lineage>
</organism>
<evidence type="ECO:0000256" key="3">
    <source>
        <dbReference type="ARBA" id="ARBA00022692"/>
    </source>
</evidence>
<dbReference type="PROSITE" id="PS50850">
    <property type="entry name" value="MFS"/>
    <property type="match status" value="1"/>
</dbReference>
<keyword evidence="3 7" id="KW-0812">Transmembrane</keyword>
<dbReference type="Gene3D" id="1.20.1720.10">
    <property type="entry name" value="Multidrug resistance protein D"/>
    <property type="match status" value="1"/>
</dbReference>
<feature type="transmembrane region" description="Helical" evidence="7">
    <location>
        <begin position="147"/>
        <end position="168"/>
    </location>
</feature>
<feature type="transmembrane region" description="Helical" evidence="7">
    <location>
        <begin position="252"/>
        <end position="271"/>
    </location>
</feature>
<dbReference type="Proteomes" id="UP001286456">
    <property type="component" value="Unassembled WGS sequence"/>
</dbReference>
<protein>
    <submittedName>
        <fullName evidence="9">Major facilitator superfamily transporter</fullName>
    </submittedName>
</protein>
<reference evidence="9" key="1">
    <citation type="journal article" date="2023" name="Mol. Phylogenet. Evol.">
        <title>Genome-scale phylogeny and comparative genomics of the fungal order Sordariales.</title>
        <authorList>
            <person name="Hensen N."/>
            <person name="Bonometti L."/>
            <person name="Westerberg I."/>
            <person name="Brannstrom I.O."/>
            <person name="Guillou S."/>
            <person name="Cros-Aarteil S."/>
            <person name="Calhoun S."/>
            <person name="Haridas S."/>
            <person name="Kuo A."/>
            <person name="Mondo S."/>
            <person name="Pangilinan J."/>
            <person name="Riley R."/>
            <person name="LaButti K."/>
            <person name="Andreopoulos B."/>
            <person name="Lipzen A."/>
            <person name="Chen C."/>
            <person name="Yan M."/>
            <person name="Daum C."/>
            <person name="Ng V."/>
            <person name="Clum A."/>
            <person name="Steindorff A."/>
            <person name="Ohm R.A."/>
            <person name="Martin F."/>
            <person name="Silar P."/>
            <person name="Natvig D.O."/>
            <person name="Lalanne C."/>
            <person name="Gautier V."/>
            <person name="Ament-Velasquez S.L."/>
            <person name="Kruys A."/>
            <person name="Hutchinson M.I."/>
            <person name="Powell A.J."/>
            <person name="Barry K."/>
            <person name="Miller A.N."/>
            <person name="Grigoriev I.V."/>
            <person name="Debuchy R."/>
            <person name="Gladieux P."/>
            <person name="Hiltunen Thoren M."/>
            <person name="Johannesson H."/>
        </authorList>
    </citation>
    <scope>NUCLEOTIDE SEQUENCE</scope>
    <source>
        <strain evidence="9">SMH4131-1</strain>
    </source>
</reference>
<keyword evidence="2" id="KW-0813">Transport</keyword>
<feature type="transmembrane region" description="Helical" evidence="7">
    <location>
        <begin position="415"/>
        <end position="435"/>
    </location>
</feature>
<comment type="subcellular location">
    <subcellularLocation>
        <location evidence="1">Membrane</location>
        <topology evidence="1">Multi-pass membrane protein</topology>
    </subcellularLocation>
</comment>
<evidence type="ECO:0000313" key="10">
    <source>
        <dbReference type="Proteomes" id="UP001286456"/>
    </source>
</evidence>
<dbReference type="Pfam" id="PF07690">
    <property type="entry name" value="MFS_1"/>
    <property type="match status" value="1"/>
</dbReference>
<keyword evidence="10" id="KW-1185">Reference proteome</keyword>
<dbReference type="SUPFAM" id="SSF103473">
    <property type="entry name" value="MFS general substrate transporter"/>
    <property type="match status" value="1"/>
</dbReference>
<evidence type="ECO:0000256" key="4">
    <source>
        <dbReference type="ARBA" id="ARBA00022989"/>
    </source>
</evidence>
<proteinExistence type="predicted"/>
<feature type="transmembrane region" description="Helical" evidence="7">
    <location>
        <begin position="122"/>
        <end position="141"/>
    </location>
</feature>
<dbReference type="EMBL" id="JAUEPO010000004">
    <property type="protein sequence ID" value="KAK3323779.1"/>
    <property type="molecule type" value="Genomic_DNA"/>
</dbReference>
<reference evidence="9" key="2">
    <citation type="submission" date="2023-06" db="EMBL/GenBank/DDBJ databases">
        <authorList>
            <consortium name="Lawrence Berkeley National Laboratory"/>
            <person name="Haridas S."/>
            <person name="Hensen N."/>
            <person name="Bonometti L."/>
            <person name="Westerberg I."/>
            <person name="Brannstrom I.O."/>
            <person name="Guillou S."/>
            <person name="Cros-Aarteil S."/>
            <person name="Calhoun S."/>
            <person name="Kuo A."/>
            <person name="Mondo S."/>
            <person name="Pangilinan J."/>
            <person name="Riley R."/>
            <person name="Labutti K."/>
            <person name="Andreopoulos B."/>
            <person name="Lipzen A."/>
            <person name="Chen C."/>
            <person name="Yanf M."/>
            <person name="Daum C."/>
            <person name="Ng V."/>
            <person name="Clum A."/>
            <person name="Steindorff A."/>
            <person name="Ohm R."/>
            <person name="Martin F."/>
            <person name="Silar P."/>
            <person name="Natvig D."/>
            <person name="Lalanne C."/>
            <person name="Gautier V."/>
            <person name="Ament-Velasquez S.L."/>
            <person name="Kruys A."/>
            <person name="Hutchinson M.I."/>
            <person name="Powell A.J."/>
            <person name="Barry K."/>
            <person name="Miller A.N."/>
            <person name="Grigoriev I.V."/>
            <person name="Debuchy R."/>
            <person name="Gladieux P."/>
            <person name="Thoren M.H."/>
            <person name="Johannesson H."/>
        </authorList>
    </citation>
    <scope>NUCLEOTIDE SEQUENCE</scope>
    <source>
        <strain evidence="9">SMH4131-1</strain>
    </source>
</reference>
<feature type="compositionally biased region" description="Polar residues" evidence="6">
    <location>
        <begin position="27"/>
        <end position="42"/>
    </location>
</feature>
<feature type="transmembrane region" description="Helical" evidence="7">
    <location>
        <begin position="283"/>
        <end position="302"/>
    </location>
</feature>
<dbReference type="AlphaFoldDB" id="A0AAE0MAC8"/>
<name>A0AAE0MAC8_9PEZI</name>
<feature type="region of interest" description="Disordered" evidence="6">
    <location>
        <begin position="1"/>
        <end position="43"/>
    </location>
</feature>
<feature type="transmembrane region" description="Helical" evidence="7">
    <location>
        <begin position="447"/>
        <end position="468"/>
    </location>
</feature>
<dbReference type="InterPro" id="IPR036259">
    <property type="entry name" value="MFS_trans_sf"/>
</dbReference>
<feature type="transmembrane region" description="Helical" evidence="7">
    <location>
        <begin position="212"/>
        <end position="232"/>
    </location>
</feature>
<dbReference type="FunFam" id="1.20.1250.20:FF:000196">
    <property type="entry name" value="MFS toxin efflux pump (AflT)"/>
    <property type="match status" value="1"/>
</dbReference>
<feature type="domain" description="Major facilitator superfamily (MFS) profile" evidence="8">
    <location>
        <begin position="57"/>
        <end position="561"/>
    </location>
</feature>
<evidence type="ECO:0000256" key="7">
    <source>
        <dbReference type="SAM" id="Phobius"/>
    </source>
</evidence>
<evidence type="ECO:0000256" key="6">
    <source>
        <dbReference type="SAM" id="MobiDB-lite"/>
    </source>
</evidence>